<feature type="compositionally biased region" description="Basic residues" evidence="1">
    <location>
        <begin position="189"/>
        <end position="198"/>
    </location>
</feature>
<dbReference type="OrthoDB" id="10666526at2759"/>
<feature type="compositionally biased region" description="Basic residues" evidence="1">
    <location>
        <begin position="161"/>
        <end position="170"/>
    </location>
</feature>
<reference evidence="3 4" key="1">
    <citation type="journal article" date="2016" name="Mol. Biol. Evol.">
        <title>Comparative Genomics of Early-Diverging Mushroom-Forming Fungi Provides Insights into the Origins of Lignocellulose Decay Capabilities.</title>
        <authorList>
            <person name="Nagy L.G."/>
            <person name="Riley R."/>
            <person name="Tritt A."/>
            <person name="Adam C."/>
            <person name="Daum C."/>
            <person name="Floudas D."/>
            <person name="Sun H."/>
            <person name="Yadav J.S."/>
            <person name="Pangilinan J."/>
            <person name="Larsson K.H."/>
            <person name="Matsuura K."/>
            <person name="Barry K."/>
            <person name="Labutti K."/>
            <person name="Kuo R."/>
            <person name="Ohm R.A."/>
            <person name="Bhattacharya S.S."/>
            <person name="Shirouzu T."/>
            <person name="Yoshinaga Y."/>
            <person name="Martin F.M."/>
            <person name="Grigoriev I.V."/>
            <person name="Hibbett D.S."/>
        </authorList>
    </citation>
    <scope>NUCLEOTIDE SEQUENCE [LARGE SCALE GENOMIC DNA]</scope>
    <source>
        <strain evidence="3 4">HHB12029</strain>
    </source>
</reference>
<dbReference type="STRING" id="1314781.A0A166ME41"/>
<keyword evidence="4" id="KW-1185">Reference proteome</keyword>
<evidence type="ECO:0000313" key="4">
    <source>
        <dbReference type="Proteomes" id="UP000077266"/>
    </source>
</evidence>
<feature type="non-terminal residue" evidence="3">
    <location>
        <position position="290"/>
    </location>
</feature>
<dbReference type="Pfam" id="PF22936">
    <property type="entry name" value="Pol_BBD"/>
    <property type="match status" value="1"/>
</dbReference>
<proteinExistence type="predicted"/>
<feature type="domain" description="Retrovirus-related Pol polyprotein from transposon TNT 1-94-like beta-barrel" evidence="2">
    <location>
        <begin position="235"/>
        <end position="287"/>
    </location>
</feature>
<feature type="compositionally biased region" description="Acidic residues" evidence="1">
    <location>
        <begin position="206"/>
        <end position="215"/>
    </location>
</feature>
<feature type="region of interest" description="Disordered" evidence="1">
    <location>
        <begin position="134"/>
        <end position="220"/>
    </location>
</feature>
<dbReference type="EMBL" id="KV427339">
    <property type="protein sequence ID" value="KZV77930.1"/>
    <property type="molecule type" value="Genomic_DNA"/>
</dbReference>
<evidence type="ECO:0000259" key="2">
    <source>
        <dbReference type="Pfam" id="PF22936"/>
    </source>
</evidence>
<evidence type="ECO:0000313" key="3">
    <source>
        <dbReference type="EMBL" id="KZV77930.1"/>
    </source>
</evidence>
<name>A0A166ME41_EXIGL</name>
<sequence length="290" mass="31664">MFARRLLLPTHTLLQYKNIDSSSSVNISQLIYDVNSEIHNLRWDGSEPIAEHIGRIRTLSRMLATYGKPLGSDDLAYILLGSLPRDDPEWKAFRSSVLNSATPVIDMTTGAPKRGPTGAVLTTLDFATVEARVTSEAKTRAKPEESASKATTQKPSGSAPRFKRQHHGRNNTHDSDQCYVLHPELRPKNGAKKGKANKAKPNSSEGESDPDDPGSDDEHYAMAASSAPKFDFPTIADSGCSGHMFYSRSVFDSKTFKVFKTPVKVKFGDDSFVEATGTGDVLLQSSTNSQ</sequence>
<organism evidence="3 4">
    <name type="scientific">Exidia glandulosa HHB12029</name>
    <dbReference type="NCBI Taxonomy" id="1314781"/>
    <lineage>
        <taxon>Eukaryota</taxon>
        <taxon>Fungi</taxon>
        <taxon>Dikarya</taxon>
        <taxon>Basidiomycota</taxon>
        <taxon>Agaricomycotina</taxon>
        <taxon>Agaricomycetes</taxon>
        <taxon>Auriculariales</taxon>
        <taxon>Exidiaceae</taxon>
        <taxon>Exidia</taxon>
    </lineage>
</organism>
<evidence type="ECO:0000256" key="1">
    <source>
        <dbReference type="SAM" id="MobiDB-lite"/>
    </source>
</evidence>
<dbReference type="InterPro" id="IPR054722">
    <property type="entry name" value="PolX-like_BBD"/>
</dbReference>
<feature type="compositionally biased region" description="Basic and acidic residues" evidence="1">
    <location>
        <begin position="134"/>
        <end position="147"/>
    </location>
</feature>
<gene>
    <name evidence="3" type="ORF">EXIGLDRAFT_693659</name>
</gene>
<dbReference type="AlphaFoldDB" id="A0A166ME41"/>
<dbReference type="InParanoid" id="A0A166ME41"/>
<protein>
    <recommendedName>
        <fullName evidence="2">Retrovirus-related Pol polyprotein from transposon TNT 1-94-like beta-barrel domain-containing protein</fullName>
    </recommendedName>
</protein>
<accession>A0A166ME41</accession>
<dbReference type="Proteomes" id="UP000077266">
    <property type="component" value="Unassembled WGS sequence"/>
</dbReference>